<evidence type="ECO:0000256" key="1">
    <source>
        <dbReference type="SAM" id="MobiDB-lite"/>
    </source>
</evidence>
<accession>A0A1H9PY59</accession>
<keyword evidence="2" id="KW-0472">Membrane</keyword>
<sequence length="206" mass="21371">MNKQSNVLMTLKRFLVLSGLTVLFTNVSASPGAHGPNGEHLDGAPKAGATSTNPRFEAKSEAYELVGRLQGGELSMFINRFATNEPVDGAKVEVEFGELKATAPFHSDQGDYAVADESFLKALSTPGSHALVITLVDGNESDLLDGTLEVGKPTATSGDAEHGHGHNNKLIYGGLALAALLAAGGTGWLLGRSASKRNVSVKGGTQ</sequence>
<keyword evidence="2" id="KW-1133">Transmembrane helix</keyword>
<proteinExistence type="predicted"/>
<feature type="signal peptide" evidence="3">
    <location>
        <begin position="1"/>
        <end position="29"/>
    </location>
</feature>
<dbReference type="EMBL" id="FOGD01000009">
    <property type="protein sequence ID" value="SER52699.1"/>
    <property type="molecule type" value="Genomic_DNA"/>
</dbReference>
<reference evidence="4 5" key="1">
    <citation type="submission" date="2016-10" db="EMBL/GenBank/DDBJ databases">
        <authorList>
            <person name="de Groot N.N."/>
        </authorList>
    </citation>
    <scope>NUCLEOTIDE SEQUENCE [LARGE SCALE GENOMIC DNA]</scope>
    <source>
        <strain evidence="4 5">ATCC 35958</strain>
    </source>
</reference>
<keyword evidence="3" id="KW-0732">Signal</keyword>
<keyword evidence="2" id="KW-0812">Transmembrane</keyword>
<gene>
    <name evidence="4" type="ORF">SAMN02982919_02550</name>
</gene>
<evidence type="ECO:0000256" key="2">
    <source>
        <dbReference type="SAM" id="Phobius"/>
    </source>
</evidence>
<dbReference type="RefSeq" id="WP_342707687.1">
    <property type="nucleotide sequence ID" value="NZ_FOGD01000009.1"/>
</dbReference>
<dbReference type="Proteomes" id="UP000199766">
    <property type="component" value="Unassembled WGS sequence"/>
</dbReference>
<feature type="region of interest" description="Disordered" evidence="1">
    <location>
        <begin position="31"/>
        <end position="53"/>
    </location>
</feature>
<feature type="chain" id="PRO_5011789524" description="Secreted protein" evidence="3">
    <location>
        <begin position="30"/>
        <end position="206"/>
    </location>
</feature>
<dbReference type="STRING" id="180197.SAMN02982919_02550"/>
<name>A0A1H9PY59_9BURK</name>
<feature type="transmembrane region" description="Helical" evidence="2">
    <location>
        <begin position="170"/>
        <end position="190"/>
    </location>
</feature>
<dbReference type="AlphaFoldDB" id="A0A1H9PY59"/>
<keyword evidence="5" id="KW-1185">Reference proteome</keyword>
<evidence type="ECO:0000256" key="3">
    <source>
        <dbReference type="SAM" id="SignalP"/>
    </source>
</evidence>
<evidence type="ECO:0000313" key="5">
    <source>
        <dbReference type="Proteomes" id="UP000199766"/>
    </source>
</evidence>
<organism evidence="4 5">
    <name type="scientific">Giesbergeria anulus</name>
    <dbReference type="NCBI Taxonomy" id="180197"/>
    <lineage>
        <taxon>Bacteria</taxon>
        <taxon>Pseudomonadati</taxon>
        <taxon>Pseudomonadota</taxon>
        <taxon>Betaproteobacteria</taxon>
        <taxon>Burkholderiales</taxon>
        <taxon>Comamonadaceae</taxon>
        <taxon>Giesbergeria</taxon>
    </lineage>
</organism>
<protein>
    <recommendedName>
        <fullName evidence="6">Secreted protein</fullName>
    </recommendedName>
</protein>
<evidence type="ECO:0000313" key="4">
    <source>
        <dbReference type="EMBL" id="SER52699.1"/>
    </source>
</evidence>
<evidence type="ECO:0008006" key="6">
    <source>
        <dbReference type="Google" id="ProtNLM"/>
    </source>
</evidence>